<dbReference type="Pfam" id="PF00155">
    <property type="entry name" value="Aminotran_1_2"/>
    <property type="match status" value="1"/>
</dbReference>
<dbReference type="EMBL" id="FPKS01000010">
    <property type="protein sequence ID" value="SFZ75614.1"/>
    <property type="molecule type" value="Genomic_DNA"/>
</dbReference>
<comment type="cofactor">
    <cofactor evidence="1">
        <name>pyridoxal 5'-phosphate</name>
        <dbReference type="ChEBI" id="CHEBI:597326"/>
    </cofactor>
</comment>
<comment type="subunit">
    <text evidence="3">Homodimer.</text>
</comment>
<keyword evidence="6" id="KW-0663">Pyridoxal phosphate</keyword>
<evidence type="ECO:0000256" key="1">
    <source>
        <dbReference type="ARBA" id="ARBA00001933"/>
    </source>
</evidence>
<evidence type="ECO:0000256" key="3">
    <source>
        <dbReference type="ARBA" id="ARBA00011738"/>
    </source>
</evidence>
<proteinExistence type="inferred from homology"/>
<keyword evidence="4 8" id="KW-0032">Aminotransferase</keyword>
<gene>
    <name evidence="8" type="ORF">RR45_GL000275</name>
    <name evidence="9" type="ORF">SAMN02746068_01664</name>
</gene>
<sequence>MNYQFSNRISKIKVNPLRANARKNMEHPDVISFAYGFPPEVAFPSKQLSEISQKLYDLENHETFLQYGPSEGHPEFLTALGKRLSSVVNVYDSDTDDLMVVSGSTQGMDLTVKAFCNEGDIVICEAQTFSGAVNSIRAYGAEPLAIPMKGETIDLDLVETALIADVDHKIKLIYLIPTFQNPLGTSMPLADRIRIYELAKTYGVMIFEDDPYGDLLYEGEPIPKIKSFDTEGLVIYSGSFSKILAPSTRVGFLVIPKMAYQMVLLGKQTSDSHTNQYWQLVAAKFMTDYDFEAHIEGLRELYKEKFMLMMSELDKISPDLMTYIRPAGGYFLCGKLSDALDTRRFYDYLIAHQVAVIPGNVMSVEQEGFDKYFRLNFTKPTLTEIRKGIKIISDALKVASISSSAEIFEQEAM</sequence>
<reference evidence="8 11" key="1">
    <citation type="submission" date="2014-12" db="EMBL/GenBank/DDBJ databases">
        <title>Draft genome sequences of 10 type strains of Lactococcus.</title>
        <authorList>
            <person name="Sun Z."/>
            <person name="Zhong Z."/>
            <person name="Liu W."/>
            <person name="Zhang W."/>
            <person name="Zhang H."/>
        </authorList>
    </citation>
    <scope>NUCLEOTIDE SEQUENCE [LARGE SCALE GENOMIC DNA]</scope>
    <source>
        <strain evidence="8 11">DSM 22330</strain>
    </source>
</reference>
<dbReference type="Proteomes" id="UP000185655">
    <property type="component" value="Unassembled WGS sequence"/>
</dbReference>
<dbReference type="AlphaFoldDB" id="A0A1K2HFR7"/>
<dbReference type="InterPro" id="IPR004839">
    <property type="entry name" value="Aminotransferase_I/II_large"/>
</dbReference>
<feature type="domain" description="Aminotransferase class I/classII large" evidence="7">
    <location>
        <begin position="47"/>
        <end position="389"/>
    </location>
</feature>
<keyword evidence="11" id="KW-1185">Reference proteome</keyword>
<dbReference type="PANTHER" id="PTHR42790">
    <property type="entry name" value="AMINOTRANSFERASE"/>
    <property type="match status" value="1"/>
</dbReference>
<dbReference type="InterPro" id="IPR015422">
    <property type="entry name" value="PyrdxlP-dep_Trfase_small"/>
</dbReference>
<dbReference type="RefSeq" id="WP_031366802.1">
    <property type="nucleotide sequence ID" value="NZ_FPKS01000010.1"/>
</dbReference>
<dbReference type="CDD" id="cd00609">
    <property type="entry name" value="AAT_like"/>
    <property type="match status" value="1"/>
</dbReference>
<dbReference type="Proteomes" id="UP000218979">
    <property type="component" value="Unassembled WGS sequence"/>
</dbReference>
<dbReference type="InterPro" id="IPR050859">
    <property type="entry name" value="Class-I_PLP-dep_aminotransf"/>
</dbReference>
<comment type="similarity">
    <text evidence="2">Belongs to the class-I pyridoxal-phosphate-dependent aminotransferase family.</text>
</comment>
<keyword evidence="5" id="KW-0808">Transferase</keyword>
<dbReference type="InterPro" id="IPR015424">
    <property type="entry name" value="PyrdxlP-dep_Trfase"/>
</dbReference>
<dbReference type="OrthoDB" id="9808770at2"/>
<dbReference type="EMBL" id="JXJT01000010">
    <property type="protein sequence ID" value="PCS03253.1"/>
    <property type="molecule type" value="Genomic_DNA"/>
</dbReference>
<dbReference type="SUPFAM" id="SSF53383">
    <property type="entry name" value="PLP-dependent transferases"/>
    <property type="match status" value="1"/>
</dbReference>
<dbReference type="GO" id="GO:0008483">
    <property type="term" value="F:transaminase activity"/>
    <property type="evidence" value="ECO:0007669"/>
    <property type="project" value="UniProtKB-KW"/>
</dbReference>
<reference evidence="9 10" key="2">
    <citation type="submission" date="2016-11" db="EMBL/GenBank/DDBJ databases">
        <authorList>
            <person name="Jaros S."/>
            <person name="Januszkiewicz K."/>
            <person name="Wedrychowicz H."/>
        </authorList>
    </citation>
    <scope>NUCLEOTIDE SEQUENCE [LARGE SCALE GENOMIC DNA]</scope>
    <source>
        <strain evidence="9 10">DSM 22330</strain>
    </source>
</reference>
<evidence type="ECO:0000256" key="5">
    <source>
        <dbReference type="ARBA" id="ARBA00022679"/>
    </source>
</evidence>
<evidence type="ECO:0000256" key="4">
    <source>
        <dbReference type="ARBA" id="ARBA00022576"/>
    </source>
</evidence>
<evidence type="ECO:0000313" key="10">
    <source>
        <dbReference type="Proteomes" id="UP000185655"/>
    </source>
</evidence>
<evidence type="ECO:0000256" key="2">
    <source>
        <dbReference type="ARBA" id="ARBA00007441"/>
    </source>
</evidence>
<organism evidence="9 10">
    <name type="scientific">Pseudolactococcus chungangensis CAU 28 = DSM 22330</name>
    <dbReference type="NCBI Taxonomy" id="1122154"/>
    <lineage>
        <taxon>Bacteria</taxon>
        <taxon>Bacillati</taxon>
        <taxon>Bacillota</taxon>
        <taxon>Bacilli</taxon>
        <taxon>Lactobacillales</taxon>
        <taxon>Streptococcaceae</taxon>
        <taxon>Pseudolactococcus</taxon>
    </lineage>
</organism>
<name>A0A1K2HFR7_9LACT</name>
<evidence type="ECO:0000313" key="9">
    <source>
        <dbReference type="EMBL" id="SFZ75614.1"/>
    </source>
</evidence>
<dbReference type="PANTHER" id="PTHR42790:SF19">
    <property type="entry name" value="KYNURENINE_ALPHA-AMINOADIPATE AMINOTRANSFERASE, MITOCHONDRIAL"/>
    <property type="match status" value="1"/>
</dbReference>
<dbReference type="Gene3D" id="3.90.1150.10">
    <property type="entry name" value="Aspartate Aminotransferase, domain 1"/>
    <property type="match status" value="1"/>
</dbReference>
<evidence type="ECO:0000313" key="8">
    <source>
        <dbReference type="EMBL" id="PCS03253.1"/>
    </source>
</evidence>
<evidence type="ECO:0000256" key="6">
    <source>
        <dbReference type="ARBA" id="ARBA00022898"/>
    </source>
</evidence>
<dbReference type="GO" id="GO:1901605">
    <property type="term" value="P:alpha-amino acid metabolic process"/>
    <property type="evidence" value="ECO:0007669"/>
    <property type="project" value="TreeGrafter"/>
</dbReference>
<dbReference type="STRING" id="1122154.SAMN02746068_01664"/>
<dbReference type="Gene3D" id="3.40.640.10">
    <property type="entry name" value="Type I PLP-dependent aspartate aminotransferase-like (Major domain)"/>
    <property type="match status" value="1"/>
</dbReference>
<dbReference type="FunFam" id="3.40.640.10:FF:000053">
    <property type="entry name" value="Aminotransferase, class I"/>
    <property type="match status" value="1"/>
</dbReference>
<dbReference type="InterPro" id="IPR015421">
    <property type="entry name" value="PyrdxlP-dep_Trfase_major"/>
</dbReference>
<protein>
    <submittedName>
        <fullName evidence="9">2-aminoadipate transaminase</fullName>
    </submittedName>
    <submittedName>
        <fullName evidence="8">Aspartate aminotransferase</fullName>
    </submittedName>
</protein>
<evidence type="ECO:0000313" key="11">
    <source>
        <dbReference type="Proteomes" id="UP000218979"/>
    </source>
</evidence>
<evidence type="ECO:0000259" key="7">
    <source>
        <dbReference type="Pfam" id="PF00155"/>
    </source>
</evidence>
<accession>A0A1K2HFR7</accession>
<dbReference type="GO" id="GO:0030170">
    <property type="term" value="F:pyridoxal phosphate binding"/>
    <property type="evidence" value="ECO:0007669"/>
    <property type="project" value="InterPro"/>
</dbReference>